<reference evidence="1" key="1">
    <citation type="journal article" date="2014" name="Front. Microbiol.">
        <title>High frequency of phylogenetically diverse reductive dehalogenase-homologous genes in deep subseafloor sedimentary metagenomes.</title>
        <authorList>
            <person name="Kawai M."/>
            <person name="Futagami T."/>
            <person name="Toyoda A."/>
            <person name="Takaki Y."/>
            <person name="Nishi S."/>
            <person name="Hori S."/>
            <person name="Arai W."/>
            <person name="Tsubouchi T."/>
            <person name="Morono Y."/>
            <person name="Uchiyama I."/>
            <person name="Ito T."/>
            <person name="Fujiyama A."/>
            <person name="Inagaki F."/>
            <person name="Takami H."/>
        </authorList>
    </citation>
    <scope>NUCLEOTIDE SEQUENCE</scope>
    <source>
        <strain evidence="1">Expedition CK06-06</strain>
    </source>
</reference>
<proteinExistence type="predicted"/>
<gene>
    <name evidence="1" type="ORF">S01H1_50803</name>
</gene>
<dbReference type="AlphaFoldDB" id="X0VIG0"/>
<evidence type="ECO:0000313" key="1">
    <source>
        <dbReference type="EMBL" id="GAG18040.1"/>
    </source>
</evidence>
<accession>X0VIG0</accession>
<sequence>LILALLCWTPGLVLSVSPAFAAFINWDGSEDTSWADGDNWVGDAVPGPADVAGFDDDTSGNSCVVDESVDVLGITLDNYTGTLDLGDTAEDIQIGTSGFLVDEGTVDMGTADVTITGGPFDYAQVSGGSWTAGTGSVTVVGTCPVTGVVGNTLHHLRLYASGAGNTLVELDGVFTITTLELENAGTGLVTLDNSTNGPTINCVELTIDINSTGDVKIDNAGVQVDITITGDVVDQANTDTDFVYLKGTGTITALGTSAQD</sequence>
<dbReference type="EMBL" id="BARS01032749">
    <property type="protein sequence ID" value="GAG18040.1"/>
    <property type="molecule type" value="Genomic_DNA"/>
</dbReference>
<organism evidence="1">
    <name type="scientific">marine sediment metagenome</name>
    <dbReference type="NCBI Taxonomy" id="412755"/>
    <lineage>
        <taxon>unclassified sequences</taxon>
        <taxon>metagenomes</taxon>
        <taxon>ecological metagenomes</taxon>
    </lineage>
</organism>
<comment type="caution">
    <text evidence="1">The sequence shown here is derived from an EMBL/GenBank/DDBJ whole genome shotgun (WGS) entry which is preliminary data.</text>
</comment>
<evidence type="ECO:0008006" key="2">
    <source>
        <dbReference type="Google" id="ProtNLM"/>
    </source>
</evidence>
<protein>
    <recommendedName>
        <fullName evidence="2">G8 domain-containing protein</fullName>
    </recommendedName>
</protein>
<feature type="non-terminal residue" evidence="1">
    <location>
        <position position="1"/>
    </location>
</feature>
<name>X0VIG0_9ZZZZ</name>
<feature type="non-terminal residue" evidence="1">
    <location>
        <position position="260"/>
    </location>
</feature>